<organism evidence="4 5">
    <name type="scientific">Actinomadura graeca</name>
    <dbReference type="NCBI Taxonomy" id="2750812"/>
    <lineage>
        <taxon>Bacteria</taxon>
        <taxon>Bacillati</taxon>
        <taxon>Actinomycetota</taxon>
        <taxon>Actinomycetes</taxon>
        <taxon>Streptosporangiales</taxon>
        <taxon>Thermomonosporaceae</taxon>
        <taxon>Actinomadura</taxon>
    </lineage>
</organism>
<dbReference type="Proteomes" id="UP001049518">
    <property type="component" value="Chromosome"/>
</dbReference>
<keyword evidence="1 4" id="KW-0489">Methyltransferase</keyword>
<dbReference type="Pfam" id="PF01596">
    <property type="entry name" value="Methyltransf_3"/>
    <property type="match status" value="1"/>
</dbReference>
<keyword evidence="2" id="KW-0808">Transferase</keyword>
<keyword evidence="5" id="KW-1185">Reference proteome</keyword>
<dbReference type="CDD" id="cd02440">
    <property type="entry name" value="AdoMet_MTases"/>
    <property type="match status" value="1"/>
</dbReference>
<dbReference type="GO" id="GO:0032259">
    <property type="term" value="P:methylation"/>
    <property type="evidence" value="ECO:0007669"/>
    <property type="project" value="UniProtKB-KW"/>
</dbReference>
<reference evidence="4" key="1">
    <citation type="submission" date="2020-07" db="EMBL/GenBank/DDBJ databases">
        <authorList>
            <person name="Tarantini F.S."/>
            <person name="Hong K.W."/>
            <person name="Chan K.G."/>
        </authorList>
    </citation>
    <scope>NUCLEOTIDE SEQUENCE</scope>
    <source>
        <strain evidence="4">32-07</strain>
    </source>
</reference>
<accession>A0ABX8QU60</accession>
<dbReference type="InterPro" id="IPR029063">
    <property type="entry name" value="SAM-dependent_MTases_sf"/>
</dbReference>
<evidence type="ECO:0000313" key="5">
    <source>
        <dbReference type="Proteomes" id="UP001049518"/>
    </source>
</evidence>
<dbReference type="EMBL" id="CP059572">
    <property type="protein sequence ID" value="QXJ22360.1"/>
    <property type="molecule type" value="Genomic_DNA"/>
</dbReference>
<evidence type="ECO:0000313" key="4">
    <source>
        <dbReference type="EMBL" id="QXJ22360.1"/>
    </source>
</evidence>
<dbReference type="InterPro" id="IPR002935">
    <property type="entry name" value="SAM_O-MeTrfase"/>
</dbReference>
<dbReference type="GO" id="GO:0008168">
    <property type="term" value="F:methyltransferase activity"/>
    <property type="evidence" value="ECO:0007669"/>
    <property type="project" value="UniProtKB-KW"/>
</dbReference>
<evidence type="ECO:0000256" key="1">
    <source>
        <dbReference type="ARBA" id="ARBA00022603"/>
    </source>
</evidence>
<dbReference type="Gene3D" id="3.40.50.150">
    <property type="entry name" value="Vaccinia Virus protein VP39"/>
    <property type="match status" value="1"/>
</dbReference>
<dbReference type="SUPFAM" id="SSF53335">
    <property type="entry name" value="S-adenosyl-L-methionine-dependent methyltransferases"/>
    <property type="match status" value="1"/>
</dbReference>
<dbReference type="PANTHER" id="PTHR10509">
    <property type="entry name" value="O-METHYLTRANSFERASE-RELATED"/>
    <property type="match status" value="1"/>
</dbReference>
<dbReference type="RefSeq" id="WP_231335589.1">
    <property type="nucleotide sequence ID" value="NZ_CP059572.1"/>
</dbReference>
<sequence length="212" mass="23386">MDAMQAALGRYLLSHCESPDDVLRDLAVETEATAPDLHITHYEGALLSMITRITGARRVVGVGVFTGYSSLCIARAMPEDGRLLALEINAEWAAIAERYWKRAGVDHKIDLRVGPAADALLALPEDDEVDFAFIDADKVNHRLYYEELLRRMRPGGLILLADSLRGGRVLKDDCDAEDVVAVRELNEAVHADDRVDSLIFPSGDGATMVRKR</sequence>
<gene>
    <name evidence="4" type="ORF">AGRA3207_003349</name>
</gene>
<keyword evidence="3" id="KW-0949">S-adenosyl-L-methionine</keyword>
<name>A0ABX8QU60_9ACTN</name>
<dbReference type="InterPro" id="IPR050362">
    <property type="entry name" value="Cation-dep_OMT"/>
</dbReference>
<dbReference type="PANTHER" id="PTHR10509:SF14">
    <property type="entry name" value="CAFFEOYL-COA O-METHYLTRANSFERASE 3-RELATED"/>
    <property type="match status" value="1"/>
</dbReference>
<evidence type="ECO:0000256" key="2">
    <source>
        <dbReference type="ARBA" id="ARBA00022679"/>
    </source>
</evidence>
<evidence type="ECO:0000256" key="3">
    <source>
        <dbReference type="ARBA" id="ARBA00022691"/>
    </source>
</evidence>
<protein>
    <submittedName>
        <fullName evidence="4">Class I SAM-dependent methyltransferase</fullName>
    </submittedName>
</protein>
<dbReference type="PROSITE" id="PS51682">
    <property type="entry name" value="SAM_OMT_I"/>
    <property type="match status" value="1"/>
</dbReference>
<proteinExistence type="predicted"/>